<name>A0A9N8HH98_9STRA</name>
<sequence>MTSWNTIAAVKASGQLRNVTAESLACIDARTGNRSSRFAGPVALERFGDNALFRVAVKNDDGTRNKMVFCLPPDSQWTAETPKKVISPNTRSKAVKSIVRLGRDNSEGFDKLTIVMPWDGEHGQSMLFANGLIFASNVVYDTTMQAERVQE</sequence>
<dbReference type="EMBL" id="CAICTM010000436">
    <property type="protein sequence ID" value="CAB9510463.1"/>
    <property type="molecule type" value="Genomic_DNA"/>
</dbReference>
<organism evidence="1 2">
    <name type="scientific">Seminavis robusta</name>
    <dbReference type="NCBI Taxonomy" id="568900"/>
    <lineage>
        <taxon>Eukaryota</taxon>
        <taxon>Sar</taxon>
        <taxon>Stramenopiles</taxon>
        <taxon>Ochrophyta</taxon>
        <taxon>Bacillariophyta</taxon>
        <taxon>Bacillariophyceae</taxon>
        <taxon>Bacillariophycidae</taxon>
        <taxon>Naviculales</taxon>
        <taxon>Naviculaceae</taxon>
        <taxon>Seminavis</taxon>
    </lineage>
</organism>
<keyword evidence="2" id="KW-1185">Reference proteome</keyword>
<reference evidence="1" key="1">
    <citation type="submission" date="2020-06" db="EMBL/GenBank/DDBJ databases">
        <authorList>
            <consortium name="Plant Systems Biology data submission"/>
        </authorList>
    </citation>
    <scope>NUCLEOTIDE SEQUENCE</scope>
    <source>
        <strain evidence="1">D6</strain>
    </source>
</reference>
<dbReference type="Proteomes" id="UP001153069">
    <property type="component" value="Unassembled WGS sequence"/>
</dbReference>
<gene>
    <name evidence="1" type="ORF">SEMRO_437_G142850.1</name>
</gene>
<evidence type="ECO:0000313" key="1">
    <source>
        <dbReference type="EMBL" id="CAB9510463.1"/>
    </source>
</evidence>
<evidence type="ECO:0000313" key="2">
    <source>
        <dbReference type="Proteomes" id="UP001153069"/>
    </source>
</evidence>
<comment type="caution">
    <text evidence="1">The sequence shown here is derived from an EMBL/GenBank/DDBJ whole genome shotgun (WGS) entry which is preliminary data.</text>
</comment>
<protein>
    <submittedName>
        <fullName evidence="1">Uncharacterized protein</fullName>
    </submittedName>
</protein>
<proteinExistence type="predicted"/>
<dbReference type="AlphaFoldDB" id="A0A9N8HH98"/>
<accession>A0A9N8HH98</accession>